<dbReference type="GO" id="GO:0006935">
    <property type="term" value="P:chemotaxis"/>
    <property type="evidence" value="ECO:0007669"/>
    <property type="project" value="UniProtKB-KW"/>
</dbReference>
<keyword evidence="4 10" id="KW-1003">Cell membrane</keyword>
<evidence type="ECO:0000313" key="14">
    <source>
        <dbReference type="Proteomes" id="UP000577956"/>
    </source>
</evidence>
<feature type="transmembrane region" description="Helical" evidence="10">
    <location>
        <begin position="42"/>
        <end position="63"/>
    </location>
</feature>
<protein>
    <recommendedName>
        <fullName evidence="10">Flagellar protein FliL</fullName>
    </recommendedName>
</protein>
<evidence type="ECO:0000313" key="13">
    <source>
        <dbReference type="EMBL" id="NYD87260.1"/>
    </source>
</evidence>
<dbReference type="EMBL" id="BONN01000011">
    <property type="protein sequence ID" value="GIG34042.1"/>
    <property type="molecule type" value="Genomic_DNA"/>
</dbReference>
<keyword evidence="5 10" id="KW-0145">Chemotaxis</keyword>
<keyword evidence="7 10" id="KW-0283">Flagellar rotation</keyword>
<evidence type="ECO:0000256" key="2">
    <source>
        <dbReference type="ARBA" id="ARBA00004162"/>
    </source>
</evidence>
<dbReference type="GO" id="GO:0009425">
    <property type="term" value="C:bacterial-type flagellum basal body"/>
    <property type="evidence" value="ECO:0007669"/>
    <property type="project" value="InterPro"/>
</dbReference>
<evidence type="ECO:0000256" key="11">
    <source>
        <dbReference type="SAM" id="MobiDB-lite"/>
    </source>
</evidence>
<evidence type="ECO:0000313" key="15">
    <source>
        <dbReference type="Proteomes" id="UP000618382"/>
    </source>
</evidence>
<dbReference type="GO" id="GO:0005886">
    <property type="term" value="C:plasma membrane"/>
    <property type="evidence" value="ECO:0007669"/>
    <property type="project" value="UniProtKB-SubCell"/>
</dbReference>
<evidence type="ECO:0000256" key="8">
    <source>
        <dbReference type="ARBA" id="ARBA00022989"/>
    </source>
</evidence>
<keyword evidence="13" id="KW-0282">Flagellum</keyword>
<reference evidence="12 15" key="2">
    <citation type="submission" date="2021-01" db="EMBL/GenBank/DDBJ databases">
        <title>Whole genome shotgun sequence of Cellulomonas oligotrophica NBRC 109435.</title>
        <authorList>
            <person name="Komaki H."/>
            <person name="Tamura T."/>
        </authorList>
    </citation>
    <scope>NUCLEOTIDE SEQUENCE [LARGE SCALE GENOMIC DNA]</scope>
    <source>
        <strain evidence="12 15">NBRC 109435</strain>
    </source>
</reference>
<reference evidence="13 14" key="1">
    <citation type="submission" date="2020-07" db="EMBL/GenBank/DDBJ databases">
        <title>Sequencing the genomes of 1000 actinobacteria strains.</title>
        <authorList>
            <person name="Klenk H.-P."/>
        </authorList>
    </citation>
    <scope>NUCLEOTIDE SEQUENCE [LARGE SCALE GENOMIC DNA]</scope>
    <source>
        <strain evidence="13 14">DSM 24482</strain>
    </source>
</reference>
<sequence>MAVEQRVVSSGKIGGGKPGGSIGARDKTPEPPPEPPKKSKKLLFIIIGVVVLVLGGAAAFFLLGSGGGEPEPEPTQEPGDILTIEPISLNLADGHYLRFGMSLQFAYSEGGYDAPEPDGSKAIDIAIALYSGRELAEVSSGEGREELKTELLQRIEEAYHGEVMDVYLTNYVTQ</sequence>
<feature type="compositionally biased region" description="Gly residues" evidence="11">
    <location>
        <begin position="12"/>
        <end position="22"/>
    </location>
</feature>
<keyword evidence="8 10" id="KW-1133">Transmembrane helix</keyword>
<comment type="caution">
    <text evidence="13">The sequence shown here is derived from an EMBL/GenBank/DDBJ whole genome shotgun (WGS) entry which is preliminary data.</text>
</comment>
<evidence type="ECO:0000256" key="1">
    <source>
        <dbReference type="ARBA" id="ARBA00002254"/>
    </source>
</evidence>
<dbReference type="Proteomes" id="UP000618382">
    <property type="component" value="Unassembled WGS sequence"/>
</dbReference>
<feature type="region of interest" description="Disordered" evidence="11">
    <location>
        <begin position="1"/>
        <end position="38"/>
    </location>
</feature>
<gene>
    <name evidence="13" type="ORF">BKA21_002809</name>
    <name evidence="12" type="ORF">Col01nite_32010</name>
</gene>
<dbReference type="GO" id="GO:0071978">
    <property type="term" value="P:bacterial-type flagellum-dependent swarming motility"/>
    <property type="evidence" value="ECO:0007669"/>
    <property type="project" value="TreeGrafter"/>
</dbReference>
<evidence type="ECO:0000256" key="7">
    <source>
        <dbReference type="ARBA" id="ARBA00022779"/>
    </source>
</evidence>
<dbReference type="RefSeq" id="WP_140460679.1">
    <property type="nucleotide sequence ID" value="NZ_BAABFI010000020.1"/>
</dbReference>
<keyword evidence="13" id="KW-0966">Cell projection</keyword>
<evidence type="ECO:0000256" key="9">
    <source>
        <dbReference type="ARBA" id="ARBA00023136"/>
    </source>
</evidence>
<dbReference type="Proteomes" id="UP000577956">
    <property type="component" value="Unassembled WGS sequence"/>
</dbReference>
<keyword evidence="6 10" id="KW-0812">Transmembrane</keyword>
<keyword evidence="9 10" id="KW-0472">Membrane</keyword>
<organism evidence="13 14">
    <name type="scientific">Cellulomonas oligotrophica</name>
    <dbReference type="NCBI Taxonomy" id="931536"/>
    <lineage>
        <taxon>Bacteria</taxon>
        <taxon>Bacillati</taxon>
        <taxon>Actinomycetota</taxon>
        <taxon>Actinomycetes</taxon>
        <taxon>Micrococcales</taxon>
        <taxon>Cellulomonadaceae</taxon>
        <taxon>Cellulomonas</taxon>
    </lineage>
</organism>
<name>A0A7Y9K0G2_9CELL</name>
<keyword evidence="15" id="KW-1185">Reference proteome</keyword>
<evidence type="ECO:0000256" key="5">
    <source>
        <dbReference type="ARBA" id="ARBA00022500"/>
    </source>
</evidence>
<comment type="function">
    <text evidence="1 10">Controls the rotational direction of flagella during chemotaxis.</text>
</comment>
<accession>A0A7Y9K0G2</accession>
<comment type="similarity">
    <text evidence="3 10">Belongs to the FliL family.</text>
</comment>
<dbReference type="Pfam" id="PF03748">
    <property type="entry name" value="FliL"/>
    <property type="match status" value="1"/>
</dbReference>
<dbReference type="InterPro" id="IPR005503">
    <property type="entry name" value="FliL"/>
</dbReference>
<evidence type="ECO:0000256" key="3">
    <source>
        <dbReference type="ARBA" id="ARBA00008281"/>
    </source>
</evidence>
<evidence type="ECO:0000256" key="6">
    <source>
        <dbReference type="ARBA" id="ARBA00022692"/>
    </source>
</evidence>
<comment type="subcellular location">
    <subcellularLocation>
        <location evidence="2">Cell membrane</location>
        <topology evidence="2">Single-pass membrane protein</topology>
    </subcellularLocation>
</comment>
<keyword evidence="13" id="KW-0969">Cilium</keyword>
<evidence type="ECO:0000256" key="10">
    <source>
        <dbReference type="RuleBase" id="RU364125"/>
    </source>
</evidence>
<dbReference type="PANTHER" id="PTHR35091:SF2">
    <property type="entry name" value="FLAGELLAR PROTEIN FLIL"/>
    <property type="match status" value="1"/>
</dbReference>
<dbReference type="PANTHER" id="PTHR35091">
    <property type="entry name" value="FLAGELLAR PROTEIN FLIL"/>
    <property type="match status" value="1"/>
</dbReference>
<dbReference type="EMBL" id="JACCBK010000001">
    <property type="protein sequence ID" value="NYD87260.1"/>
    <property type="molecule type" value="Genomic_DNA"/>
</dbReference>
<dbReference type="AlphaFoldDB" id="A0A7Y9K0G2"/>
<evidence type="ECO:0000313" key="12">
    <source>
        <dbReference type="EMBL" id="GIG34042.1"/>
    </source>
</evidence>
<proteinExistence type="inferred from homology"/>
<evidence type="ECO:0000256" key="4">
    <source>
        <dbReference type="ARBA" id="ARBA00022475"/>
    </source>
</evidence>